<keyword evidence="1" id="KW-0548">Nucleotidyltransferase</keyword>
<reference evidence="1" key="1">
    <citation type="journal article" date="2014" name="Int. J. Syst. Evol. Microbiol.">
        <title>Complete genome sequence of Corynebacterium casei LMG S-19264T (=DSM 44701T), isolated from a smear-ripened cheese.</title>
        <authorList>
            <consortium name="US DOE Joint Genome Institute (JGI-PGF)"/>
            <person name="Walter F."/>
            <person name="Albersmeier A."/>
            <person name="Kalinowski J."/>
            <person name="Ruckert C."/>
        </authorList>
    </citation>
    <scope>NUCLEOTIDE SEQUENCE</scope>
    <source>
        <strain evidence="1">CGMCC 1.15763</strain>
    </source>
</reference>
<organism evidence="1 2">
    <name type="scientific">Polaribacter pacificus</name>
    <dbReference type="NCBI Taxonomy" id="1775173"/>
    <lineage>
        <taxon>Bacteria</taxon>
        <taxon>Pseudomonadati</taxon>
        <taxon>Bacteroidota</taxon>
        <taxon>Flavobacteriia</taxon>
        <taxon>Flavobacteriales</taxon>
        <taxon>Flavobacteriaceae</taxon>
    </lineage>
</organism>
<dbReference type="InterPro" id="IPR053158">
    <property type="entry name" value="CapK_Type1_Caps_Biosynth"/>
</dbReference>
<dbReference type="SUPFAM" id="SSF56801">
    <property type="entry name" value="Acetyl-CoA synthetase-like"/>
    <property type="match status" value="1"/>
</dbReference>
<dbReference type="PANTHER" id="PTHR36932">
    <property type="entry name" value="CAPSULAR POLYSACCHARIDE BIOSYNTHESIS PROTEIN"/>
    <property type="match status" value="1"/>
</dbReference>
<dbReference type="EMBL" id="BMJW01000002">
    <property type="protein sequence ID" value="GGG99483.1"/>
    <property type="molecule type" value="Genomic_DNA"/>
</dbReference>
<sequence length="453" mass="52454">MDKSFALIMVRNVLLEKLILPFGDLIFNTNFVKQIKFWRKFDSYTELELQQYQELQLRKQLLYAIENLEKYKDIQVSSSESTFNLLSRFPILTKDDLKENPEKLIIKNNKKAFKIFSSGSTGKSTAVEMDKIDLISLQALSFHLYELCGFKMGAPVLQTGISPNRTFFKKLKDIFLGVLYVPVFSLGKSELNTICKKLVSKSNFVIIGYPSSINIIALHAIKNNYKIELKTVICLGDSLFEQYRSNIKRAFNCEVYETYGSSEGFQIGFQVDLDYMYQYSPQVYLELLDADGFPVKDGEIGQVVVTRLDNKHMPLIRYNVGDLAVKLPKSRYPKRRKFNFPLLEKVIGRNTDIVLLRDGRKMIVHSFTGVFEYINEIKQFRILQKNRDGIEIEYIPATNFKGSVLNEARIKLQEYIQDEKFLIIFKEVDEIKSLKSGKTQIIESLINEGHEEE</sequence>
<keyword evidence="1" id="KW-0808">Transferase</keyword>
<dbReference type="AlphaFoldDB" id="A0A917MEA2"/>
<dbReference type="Proteomes" id="UP000633278">
    <property type="component" value="Unassembled WGS sequence"/>
</dbReference>
<gene>
    <name evidence="1" type="ORF">GCM10011416_17250</name>
</gene>
<reference evidence="1" key="2">
    <citation type="submission" date="2020-09" db="EMBL/GenBank/DDBJ databases">
        <authorList>
            <person name="Sun Q."/>
            <person name="Zhou Y."/>
        </authorList>
    </citation>
    <scope>NUCLEOTIDE SEQUENCE</scope>
    <source>
        <strain evidence="1">CGMCC 1.15763</strain>
    </source>
</reference>
<dbReference type="RefSeq" id="WP_188598919.1">
    <property type="nucleotide sequence ID" value="NZ_BMJW01000002.1"/>
</dbReference>
<evidence type="ECO:0000313" key="1">
    <source>
        <dbReference type="EMBL" id="GGG99483.1"/>
    </source>
</evidence>
<dbReference type="GO" id="GO:0016779">
    <property type="term" value="F:nucleotidyltransferase activity"/>
    <property type="evidence" value="ECO:0007669"/>
    <property type="project" value="UniProtKB-KW"/>
</dbReference>
<keyword evidence="2" id="KW-1185">Reference proteome</keyword>
<comment type="caution">
    <text evidence="1">The sequence shown here is derived from an EMBL/GenBank/DDBJ whole genome shotgun (WGS) entry which is preliminary data.</text>
</comment>
<dbReference type="PANTHER" id="PTHR36932:SF1">
    <property type="entry name" value="CAPSULAR POLYSACCHARIDE BIOSYNTHESIS PROTEIN"/>
    <property type="match status" value="1"/>
</dbReference>
<name>A0A917MEA2_9FLAO</name>
<dbReference type="Gene3D" id="3.40.50.12780">
    <property type="entry name" value="N-terminal domain of ligase-like"/>
    <property type="match status" value="1"/>
</dbReference>
<evidence type="ECO:0000313" key="2">
    <source>
        <dbReference type="Proteomes" id="UP000633278"/>
    </source>
</evidence>
<proteinExistence type="predicted"/>
<accession>A0A917MEA2</accession>
<protein>
    <submittedName>
        <fullName evidence="1">Adenylyltransferase</fullName>
    </submittedName>
</protein>
<dbReference type="InterPro" id="IPR042099">
    <property type="entry name" value="ANL_N_sf"/>
</dbReference>